<feature type="transmembrane region" description="Helical" evidence="1">
    <location>
        <begin position="562"/>
        <end position="581"/>
    </location>
</feature>
<name>A0A381PIU1_9ZZZZ</name>
<evidence type="ECO:0000256" key="1">
    <source>
        <dbReference type="SAM" id="Phobius"/>
    </source>
</evidence>
<keyword evidence="1" id="KW-0812">Transmembrane</keyword>
<dbReference type="AlphaFoldDB" id="A0A381PIU1"/>
<dbReference type="EMBL" id="UINC01000957">
    <property type="protein sequence ID" value="SUZ65353.1"/>
    <property type="molecule type" value="Genomic_DNA"/>
</dbReference>
<keyword evidence="1" id="KW-1133">Transmembrane helix</keyword>
<gene>
    <name evidence="2" type="ORF">METZ01_LOCUS18207</name>
</gene>
<proteinExistence type="predicted"/>
<dbReference type="Pfam" id="PF19516">
    <property type="entry name" value="DUF6049"/>
    <property type="match status" value="1"/>
</dbReference>
<protein>
    <submittedName>
        <fullName evidence="2">Uncharacterized protein</fullName>
    </submittedName>
</protein>
<sequence length="591" mass="64103">MQITRQSPTAQAGGSLELVLQLPGVVADDDQIIVTVHEPVVNEAAFLRSIEGQGLGGVLASRTVDLWDLDPDAWGLVAVEFPLSSSDKNAIRIARPGVYPMTVEMRTGSQELIGRIVTHLIRLGEEPSQKLPVVLVTKISNSPDNTDTSDVVALWLDVLAEHADIPVTITLHPNLLDDISNGAAEIRFQNIETLHQFVHSSFVPTNEATLEDAGLSFELSTLLELGSEQLRRLGTLAPPTLWVGHGSADAAQVDHRWARGIREVIVEASSLSPVPPQAPRGPVEVLGADANVRALIVDRLSVKERHDTSASQAHRLLAHLATIAFTEQPTPLIVLDLSADARDVDFAAAFLRGLSNLFLVEPVPASAAITQSLLLEDGELQQYRLRTRLSSTTEDFTGYREAQRHLAAFRSMIRDEDAAEHNEMAQDLLFSLSSDSSPLDQRALWESIVSDVRGQTSLIDIPPDESIQLTSQKASVPFSFQNRADIPLRVELRIIGEKLTVEDFDDGESTTLVLGPGVTTHRFQLRALGSGSFPVTIELHSPDGGLLVGRAQAAIRATTPTGVGLGLTIGAAVFLAVWWIIDTKRRKARLS</sequence>
<organism evidence="2">
    <name type="scientific">marine metagenome</name>
    <dbReference type="NCBI Taxonomy" id="408172"/>
    <lineage>
        <taxon>unclassified sequences</taxon>
        <taxon>metagenomes</taxon>
        <taxon>ecological metagenomes</taxon>
    </lineage>
</organism>
<dbReference type="InterPro" id="IPR046112">
    <property type="entry name" value="DUF6049"/>
</dbReference>
<accession>A0A381PIU1</accession>
<evidence type="ECO:0000313" key="2">
    <source>
        <dbReference type="EMBL" id="SUZ65353.1"/>
    </source>
</evidence>
<reference evidence="2" key="1">
    <citation type="submission" date="2018-05" db="EMBL/GenBank/DDBJ databases">
        <authorList>
            <person name="Lanie J.A."/>
            <person name="Ng W.-L."/>
            <person name="Kazmierczak K.M."/>
            <person name="Andrzejewski T.M."/>
            <person name="Davidsen T.M."/>
            <person name="Wayne K.J."/>
            <person name="Tettelin H."/>
            <person name="Glass J.I."/>
            <person name="Rusch D."/>
            <person name="Podicherti R."/>
            <person name="Tsui H.-C.T."/>
            <person name="Winkler M.E."/>
        </authorList>
    </citation>
    <scope>NUCLEOTIDE SEQUENCE</scope>
</reference>
<keyword evidence="1" id="KW-0472">Membrane</keyword>